<keyword evidence="3" id="KW-0997">Cell inner membrane</keyword>
<evidence type="ECO:0000256" key="6">
    <source>
        <dbReference type="ARBA" id="ARBA00023315"/>
    </source>
</evidence>
<dbReference type="Pfam" id="PF03279">
    <property type="entry name" value="Lip_A_acyltrans"/>
    <property type="match status" value="1"/>
</dbReference>
<dbReference type="PIRSF" id="PIRSF026649">
    <property type="entry name" value="MsbB"/>
    <property type="match status" value="1"/>
</dbReference>
<dbReference type="CDD" id="cd07984">
    <property type="entry name" value="LPLAT_LABLAT-like"/>
    <property type="match status" value="1"/>
</dbReference>
<protein>
    <recommendedName>
        <fullName evidence="8">Lipid A biosynthesis lauroyl acyltransferase</fullName>
    </recommendedName>
</protein>
<evidence type="ECO:0000256" key="5">
    <source>
        <dbReference type="ARBA" id="ARBA00023136"/>
    </source>
</evidence>
<dbReference type="PANTHER" id="PTHR30606:SF10">
    <property type="entry name" value="PHOSPHATIDYLINOSITOL MANNOSIDE ACYLTRANSFERASE"/>
    <property type="match status" value="1"/>
</dbReference>
<reference evidence="7" key="1">
    <citation type="journal article" date="2020" name="mSystems">
        <title>Genome- and Community-Level Interaction Insights into Carbon Utilization and Element Cycling Functions of Hydrothermarchaeota in Hydrothermal Sediment.</title>
        <authorList>
            <person name="Zhou Z."/>
            <person name="Liu Y."/>
            <person name="Xu W."/>
            <person name="Pan J."/>
            <person name="Luo Z.H."/>
            <person name="Li M."/>
        </authorList>
    </citation>
    <scope>NUCLEOTIDE SEQUENCE [LARGE SCALE GENOMIC DNA]</scope>
    <source>
        <strain evidence="7">SpSt-902</strain>
    </source>
</reference>
<organism evidence="7">
    <name type="scientific">Leptospirillum ferriphilum</name>
    <dbReference type="NCBI Taxonomy" id="178606"/>
    <lineage>
        <taxon>Bacteria</taxon>
        <taxon>Pseudomonadati</taxon>
        <taxon>Nitrospirota</taxon>
        <taxon>Nitrospiria</taxon>
        <taxon>Nitrospirales</taxon>
        <taxon>Nitrospiraceae</taxon>
        <taxon>Leptospirillum</taxon>
    </lineage>
</organism>
<comment type="caution">
    <text evidence="7">The sequence shown here is derived from an EMBL/GenBank/DDBJ whole genome shotgun (WGS) entry which is preliminary data.</text>
</comment>
<comment type="subcellular location">
    <subcellularLocation>
        <location evidence="1">Cell inner membrane</location>
    </subcellularLocation>
</comment>
<evidence type="ECO:0000256" key="2">
    <source>
        <dbReference type="ARBA" id="ARBA00022475"/>
    </source>
</evidence>
<keyword evidence="6" id="KW-0012">Acyltransferase</keyword>
<keyword evidence="2" id="KW-1003">Cell membrane</keyword>
<dbReference type="GO" id="GO:0009247">
    <property type="term" value="P:glycolipid biosynthetic process"/>
    <property type="evidence" value="ECO:0007669"/>
    <property type="project" value="UniProtKB-ARBA"/>
</dbReference>
<accession>A0A7C3R4T1</accession>
<gene>
    <name evidence="7" type="ORF">ENX03_10720</name>
</gene>
<keyword evidence="4" id="KW-0808">Transferase</keyword>
<dbReference type="EMBL" id="DTMM01000232">
    <property type="protein sequence ID" value="HFT94373.1"/>
    <property type="molecule type" value="Genomic_DNA"/>
</dbReference>
<dbReference type="GO" id="GO:0016746">
    <property type="term" value="F:acyltransferase activity"/>
    <property type="evidence" value="ECO:0007669"/>
    <property type="project" value="UniProtKB-KW"/>
</dbReference>
<evidence type="ECO:0000256" key="1">
    <source>
        <dbReference type="ARBA" id="ARBA00004533"/>
    </source>
</evidence>
<name>A0A7C3R4T1_9BACT</name>
<dbReference type="AlphaFoldDB" id="A0A7C3R4T1"/>
<evidence type="ECO:0000313" key="7">
    <source>
        <dbReference type="EMBL" id="HFT94373.1"/>
    </source>
</evidence>
<evidence type="ECO:0000256" key="4">
    <source>
        <dbReference type="ARBA" id="ARBA00022679"/>
    </source>
</evidence>
<dbReference type="PANTHER" id="PTHR30606">
    <property type="entry name" value="LIPID A BIOSYNTHESIS LAUROYL ACYLTRANSFERASE"/>
    <property type="match status" value="1"/>
</dbReference>
<evidence type="ECO:0008006" key="8">
    <source>
        <dbReference type="Google" id="ProtNLM"/>
    </source>
</evidence>
<dbReference type="GO" id="GO:0005886">
    <property type="term" value="C:plasma membrane"/>
    <property type="evidence" value="ECO:0007669"/>
    <property type="project" value="UniProtKB-SubCell"/>
</dbReference>
<keyword evidence="5" id="KW-0472">Membrane</keyword>
<evidence type="ECO:0000256" key="3">
    <source>
        <dbReference type="ARBA" id="ARBA00022519"/>
    </source>
</evidence>
<sequence length="323" mass="36837">MGRSPPVPFETCVDPMMVKDDRGTHLPPGLLWMLARIFQILPHNQALALGRTLGDMIRILGKKKTLLARENLEQAYPELRGTAQADQLLRDIYRHFGQVGAEFLRFPVMNEGWLKEHVRVSGLDHVFSLLKEGKGILAFSAHFGNWELAIKRLSLEIPEQIHVVIRRIKDPNVHEFVRDYRERYGGAVSILQDRGAGPMIRILKKNGIVVTVLDQNAGVDEGVFTPYFGRPAATYSSVARLSYKLGIPLLPVFDARISRTDHHVQLGPPIMVPDLPEEEAVQQLTNQCSAKIESMVRQYPEQWIWMHNRWKTRPPELRDHPEA</sequence>
<dbReference type="InterPro" id="IPR004960">
    <property type="entry name" value="LipA_acyltrans"/>
</dbReference>
<proteinExistence type="predicted"/>